<name>A0A7S0DXX9_9CRYP</name>
<keyword evidence="1" id="KW-1133">Transmembrane helix</keyword>
<keyword evidence="1" id="KW-0472">Membrane</keyword>
<organism evidence="2">
    <name type="scientific">Hanusia phi</name>
    <dbReference type="NCBI Taxonomy" id="3032"/>
    <lineage>
        <taxon>Eukaryota</taxon>
        <taxon>Cryptophyceae</taxon>
        <taxon>Pyrenomonadales</taxon>
        <taxon>Geminigeraceae</taxon>
        <taxon>Hanusia</taxon>
    </lineage>
</organism>
<keyword evidence="1" id="KW-0812">Transmembrane</keyword>
<proteinExistence type="predicted"/>
<dbReference type="AlphaFoldDB" id="A0A7S0DXX9"/>
<sequence length="587" mass="63600">MVVDASESRLYVTDLGTIRAVCLIVDSLCPQTGYVKTLLGVSKDSKQIDGSVPMARLGADTYIRRIPSQYSNNLIVTEPSYNGVRYVSVDPSNQMNITTLTGSIAQGYVDGYLEDAKFYLPSGFAFKNGEIYLCDKSNYYIRKISPRVEVTVREVYTEGGLDYTFALVTSGAKFIPQPNFAYGLHPYGEKQPLVFVSNIVPTQLTISEQANNVPVFSNGFEAGKASRLFIVELASENNVPVQVKMPVEAKFTYGVSVSRRQEKTCGIDTEYRMIKGNTTDLCTCAPSCGDPIVCSTTSSTSFGIYAFSSGALPCYSYPAEPQNSNDKKILLAVLLSIGLSLVALLVVLYIKHKYNQEKYQQKGDLKPKDAVEVQQGEMKTTVHEETQAGQELQTSPEVLHNASWLTYQLENGRVGMFPNTFQPPAMQDEAAGASDQRHNFYTIQAPEQMISIPLLSASPNPPQLAEFSEQSVSPSALVSMTAASTSPQATVFSPNLVSASPREFVSVPVLSTASPEVSLPGIVSSSAELQSFATLDRTATTSKVEGLQSFGEDPKDLEVEVEAIPLVADSPAAPADTSSVYVRSAMA</sequence>
<evidence type="ECO:0000256" key="1">
    <source>
        <dbReference type="SAM" id="Phobius"/>
    </source>
</evidence>
<reference evidence="2" key="1">
    <citation type="submission" date="2021-01" db="EMBL/GenBank/DDBJ databases">
        <authorList>
            <person name="Corre E."/>
            <person name="Pelletier E."/>
            <person name="Niang G."/>
            <person name="Scheremetjew M."/>
            <person name="Finn R."/>
            <person name="Kale V."/>
            <person name="Holt S."/>
            <person name="Cochrane G."/>
            <person name="Meng A."/>
            <person name="Brown T."/>
            <person name="Cohen L."/>
        </authorList>
    </citation>
    <scope>NUCLEOTIDE SEQUENCE</scope>
    <source>
        <strain evidence="2">CCMP325</strain>
    </source>
</reference>
<dbReference type="EMBL" id="HBEO01002974">
    <property type="protein sequence ID" value="CAD8468813.1"/>
    <property type="molecule type" value="Transcribed_RNA"/>
</dbReference>
<evidence type="ECO:0000313" key="2">
    <source>
        <dbReference type="EMBL" id="CAD8468813.1"/>
    </source>
</evidence>
<accession>A0A7S0DXX9</accession>
<gene>
    <name evidence="2" type="ORF">HPHI1048_LOCUS2114</name>
</gene>
<feature type="transmembrane region" description="Helical" evidence="1">
    <location>
        <begin position="329"/>
        <end position="350"/>
    </location>
</feature>
<dbReference type="InterPro" id="IPR011042">
    <property type="entry name" value="6-blade_b-propeller_TolB-like"/>
</dbReference>
<dbReference type="Gene3D" id="2.120.10.30">
    <property type="entry name" value="TolB, C-terminal domain"/>
    <property type="match status" value="1"/>
</dbReference>
<protein>
    <submittedName>
        <fullName evidence="2">Uncharacterized protein</fullName>
    </submittedName>
</protein>